<name>A0A4Q9LHH7_9MICR</name>
<evidence type="ECO:0000259" key="1">
    <source>
        <dbReference type="PROSITE" id="PS50994"/>
    </source>
</evidence>
<dbReference type="Gene3D" id="3.30.420.10">
    <property type="entry name" value="Ribonuclease H-like superfamily/Ribonuclease H"/>
    <property type="match status" value="1"/>
</dbReference>
<evidence type="ECO:0000313" key="2">
    <source>
        <dbReference type="EMBL" id="TBU07504.1"/>
    </source>
</evidence>
<dbReference type="PROSITE" id="PS50994">
    <property type="entry name" value="INTEGRASE"/>
    <property type="match status" value="1"/>
</dbReference>
<dbReference type="Proteomes" id="UP000293045">
    <property type="component" value="Unassembled WGS sequence"/>
</dbReference>
<accession>A0A4Q9LHH7</accession>
<evidence type="ECO:0000313" key="3">
    <source>
        <dbReference type="Proteomes" id="UP000293045"/>
    </source>
</evidence>
<organism evidence="2 3">
    <name type="scientific">Hamiltosporidium magnivora</name>
    <dbReference type="NCBI Taxonomy" id="148818"/>
    <lineage>
        <taxon>Eukaryota</taxon>
        <taxon>Fungi</taxon>
        <taxon>Fungi incertae sedis</taxon>
        <taxon>Microsporidia</taxon>
        <taxon>Dubosqiidae</taxon>
        <taxon>Hamiltosporidium</taxon>
    </lineage>
</organism>
<dbReference type="InterPro" id="IPR036397">
    <property type="entry name" value="RNaseH_sf"/>
</dbReference>
<dbReference type="VEuPathDB" id="MicrosporidiaDB:CWI39_0309p0010"/>
<dbReference type="SUPFAM" id="SSF53098">
    <property type="entry name" value="Ribonuclease H-like"/>
    <property type="match status" value="1"/>
</dbReference>
<gene>
    <name evidence="2" type="ORF">CWI39_0309p0010</name>
</gene>
<protein>
    <recommendedName>
        <fullName evidence="1">Integrase catalytic domain-containing protein</fullName>
    </recommendedName>
</protein>
<dbReference type="InterPro" id="IPR012337">
    <property type="entry name" value="RNaseH-like_sf"/>
</dbReference>
<reference evidence="2 3" key="1">
    <citation type="submission" date="2017-12" db="EMBL/GenBank/DDBJ databases">
        <authorList>
            <person name="Pombert J.-F."/>
            <person name="Haag K.L."/>
            <person name="Ebert D."/>
        </authorList>
    </citation>
    <scope>NUCLEOTIDE SEQUENCE [LARGE SCALE GENOMIC DNA]</scope>
    <source>
        <strain evidence="2">IL-BN-2</strain>
    </source>
</reference>
<dbReference type="AlphaFoldDB" id="A0A4Q9LHH7"/>
<dbReference type="GO" id="GO:0005634">
    <property type="term" value="C:nucleus"/>
    <property type="evidence" value="ECO:0007669"/>
    <property type="project" value="UniProtKB-ARBA"/>
</dbReference>
<comment type="caution">
    <text evidence="2">The sequence shown here is derived from an EMBL/GenBank/DDBJ whole genome shotgun (WGS) entry which is preliminary data.</text>
</comment>
<sequence>MREYLIDNESYEWILHMLDVRTTFLFGVPLQTKSVAGIANALDNLIFLEGAPSILRTDNGREFVNRRINKFVMIPIFLLFP</sequence>
<dbReference type="InterPro" id="IPR001584">
    <property type="entry name" value="Integrase_cat-core"/>
</dbReference>
<dbReference type="GO" id="GO:0015074">
    <property type="term" value="P:DNA integration"/>
    <property type="evidence" value="ECO:0007669"/>
    <property type="project" value="InterPro"/>
</dbReference>
<dbReference type="EMBL" id="PIXR01000309">
    <property type="protein sequence ID" value="TBU07504.1"/>
    <property type="molecule type" value="Genomic_DNA"/>
</dbReference>
<dbReference type="GO" id="GO:0003676">
    <property type="term" value="F:nucleic acid binding"/>
    <property type="evidence" value="ECO:0007669"/>
    <property type="project" value="InterPro"/>
</dbReference>
<feature type="domain" description="Integrase catalytic" evidence="1">
    <location>
        <begin position="1"/>
        <end position="81"/>
    </location>
</feature>
<proteinExistence type="predicted"/>